<evidence type="ECO:0000256" key="7">
    <source>
        <dbReference type="ARBA" id="ARBA00023049"/>
    </source>
</evidence>
<organism evidence="11">
    <name type="scientific">Aeromonas caviae</name>
    <name type="common">Aeromonas punctata</name>
    <dbReference type="NCBI Taxonomy" id="648"/>
    <lineage>
        <taxon>Bacteria</taxon>
        <taxon>Pseudomonadati</taxon>
        <taxon>Pseudomonadota</taxon>
        <taxon>Gammaproteobacteria</taxon>
        <taxon>Aeromonadales</taxon>
        <taxon>Aeromonadaceae</taxon>
        <taxon>Aeromonas</taxon>
    </lineage>
</organism>
<dbReference type="InterPro" id="IPR050414">
    <property type="entry name" value="Fungal_M35_metalloproteases"/>
</dbReference>
<evidence type="ECO:0000313" key="11">
    <source>
        <dbReference type="EMBL" id="BAE72122.1"/>
    </source>
</evidence>
<protein>
    <submittedName>
        <fullName evidence="11">Metalloprotease</fullName>
    </submittedName>
</protein>
<dbReference type="Gene3D" id="2.60.40.2970">
    <property type="match status" value="2"/>
</dbReference>
<keyword evidence="4" id="KW-0479">Metal-binding</keyword>
<keyword evidence="3 11" id="KW-0645">Protease</keyword>
<feature type="chain" id="PRO_5004213576" evidence="9">
    <location>
        <begin position="22"/>
        <end position="513"/>
    </location>
</feature>
<comment type="cofactor">
    <cofactor evidence="1">
        <name>Zn(2+)</name>
        <dbReference type="ChEBI" id="CHEBI:29105"/>
    </cofactor>
</comment>
<sequence length="513" mass="55848">MMKATPIALLLAGVLASPLCAAGLDAKLTLVDGSSDDVRVNLTLTNTGDKPVRLLKWQLPGSEDAPLFLVERDGQQVSYEGALIKRAAPTDKDFQLLKAGQSLTVQAEVSGLYDMSAQGQYSIRYLLPALPQEAKAAKAKQAQASESNAVTLWVEGVSDERVLAKAAPLVEPQAVTASVSFSGRCTNTQKSDILAALDAASGITNNSSSYLAVDKPDGQRYRSWFGAYDASRWDQAETHFSKIKDAIDNKPLTFDCGCKQSYFAYVYPDQPYKVYLCKSFWTAPVSGTDSRAGTIVHELSHFNVVAGTDDRVTVRPMPATWRRRIRSRRSTTPTTTSTSPKTRRAKTDLPTGGRKAPFCPCRLSQEGATMMTLLLTTLALAPLQCELSVKAQSRVNEPLPLVMTLTNRGEGPLEVLSWFTPFEGWFADAIDLTLDEQPLPYKGPLAKRGNPGAEDFFLLGAGQQSQADADLTLVYDLSRPGSYRLSYRAQPLTLTRGVAPRCPVIHFTRLPAS</sequence>
<comment type="similarity">
    <text evidence="2">Belongs to the peptidase M35 family.</text>
</comment>
<dbReference type="GO" id="GO:0046872">
    <property type="term" value="F:metal ion binding"/>
    <property type="evidence" value="ECO:0007669"/>
    <property type="project" value="UniProtKB-KW"/>
</dbReference>
<dbReference type="SUPFAM" id="SSF55486">
    <property type="entry name" value="Metalloproteases ('zincins'), catalytic domain"/>
    <property type="match status" value="1"/>
</dbReference>
<evidence type="ECO:0000256" key="2">
    <source>
        <dbReference type="ARBA" id="ARBA00010279"/>
    </source>
</evidence>
<dbReference type="PANTHER" id="PTHR37016:SF3">
    <property type="entry name" value="NEUTRAL PROTEASE 2-RELATED"/>
    <property type="match status" value="1"/>
</dbReference>
<evidence type="ECO:0000256" key="4">
    <source>
        <dbReference type="ARBA" id="ARBA00022723"/>
    </source>
</evidence>
<keyword evidence="9" id="KW-0732">Signal</keyword>
<reference evidence="11" key="1">
    <citation type="submission" date="2004-12" db="EMBL/GenBank/DDBJ databases">
        <title>Cloning, sequencing and expression of the gene encoding the heat stable metalloprotease of Aeromonas caviae.</title>
        <authorList>
            <person name="Nakasone N."/>
            <person name="Toma C."/>
            <person name="Song T."/>
            <person name="Iwanaga M."/>
        </authorList>
    </citation>
    <scope>NUCLEOTIDE SEQUENCE</scope>
</reference>
<evidence type="ECO:0000256" key="5">
    <source>
        <dbReference type="ARBA" id="ARBA00022801"/>
    </source>
</evidence>
<dbReference type="CDD" id="cd11306">
    <property type="entry name" value="M35_peptidyl-Lys"/>
    <property type="match status" value="1"/>
</dbReference>
<dbReference type="SMART" id="SM01351">
    <property type="entry name" value="Aspzincin_M35"/>
    <property type="match status" value="1"/>
</dbReference>
<accession>Q2PH13</accession>
<dbReference type="PANTHER" id="PTHR37016">
    <property type="match status" value="1"/>
</dbReference>
<evidence type="ECO:0000256" key="8">
    <source>
        <dbReference type="SAM" id="MobiDB-lite"/>
    </source>
</evidence>
<feature type="signal peptide" evidence="9">
    <location>
        <begin position="1"/>
        <end position="21"/>
    </location>
</feature>
<keyword evidence="5" id="KW-0378">Hydrolase</keyword>
<feature type="domain" description="Lysine-specific metallo-endopeptidase" evidence="10">
    <location>
        <begin position="209"/>
        <end position="325"/>
    </location>
</feature>
<dbReference type="InterPro" id="IPR024079">
    <property type="entry name" value="MetalloPept_cat_dom_sf"/>
</dbReference>
<dbReference type="InterPro" id="IPR029463">
    <property type="entry name" value="Lys_MEP"/>
</dbReference>
<gene>
    <name evidence="11" type="primary">ap19</name>
</gene>
<proteinExistence type="inferred from homology"/>
<evidence type="ECO:0000256" key="6">
    <source>
        <dbReference type="ARBA" id="ARBA00022833"/>
    </source>
</evidence>
<dbReference type="Gene3D" id="3.40.390.10">
    <property type="entry name" value="Collagenase (Catalytic Domain)"/>
    <property type="match status" value="1"/>
</dbReference>
<name>Q2PH13_AERCA</name>
<dbReference type="GO" id="GO:0006508">
    <property type="term" value="P:proteolysis"/>
    <property type="evidence" value="ECO:0007669"/>
    <property type="project" value="UniProtKB-KW"/>
</dbReference>
<dbReference type="Pfam" id="PF14521">
    <property type="entry name" value="Aspzincin_M35"/>
    <property type="match status" value="1"/>
</dbReference>
<feature type="region of interest" description="Disordered" evidence="8">
    <location>
        <begin position="324"/>
        <end position="351"/>
    </location>
</feature>
<dbReference type="AlphaFoldDB" id="Q2PH13"/>
<evidence type="ECO:0000259" key="10">
    <source>
        <dbReference type="SMART" id="SM01351"/>
    </source>
</evidence>
<dbReference type="GO" id="GO:0004222">
    <property type="term" value="F:metalloendopeptidase activity"/>
    <property type="evidence" value="ECO:0007669"/>
    <property type="project" value="InterPro"/>
</dbReference>
<feature type="compositionally biased region" description="Low complexity" evidence="8">
    <location>
        <begin position="330"/>
        <end position="340"/>
    </location>
</feature>
<dbReference type="InterPro" id="IPR034115">
    <property type="entry name" value="M35_peptidyl-Lys"/>
</dbReference>
<evidence type="ECO:0000256" key="9">
    <source>
        <dbReference type="SAM" id="SignalP"/>
    </source>
</evidence>
<dbReference type="EMBL" id="AB195996">
    <property type="protein sequence ID" value="BAE72122.1"/>
    <property type="molecule type" value="Genomic_DNA"/>
</dbReference>
<keyword evidence="6" id="KW-0862">Zinc</keyword>
<keyword evidence="7 11" id="KW-0482">Metalloprotease</keyword>
<evidence type="ECO:0000256" key="3">
    <source>
        <dbReference type="ARBA" id="ARBA00022670"/>
    </source>
</evidence>
<evidence type="ECO:0000256" key="1">
    <source>
        <dbReference type="ARBA" id="ARBA00001947"/>
    </source>
</evidence>